<gene>
    <name evidence="2" type="ORF">PACLA_8A059890</name>
</gene>
<feature type="compositionally biased region" description="Polar residues" evidence="1">
    <location>
        <begin position="67"/>
        <end position="80"/>
    </location>
</feature>
<evidence type="ECO:0000313" key="3">
    <source>
        <dbReference type="Proteomes" id="UP001152795"/>
    </source>
</evidence>
<protein>
    <submittedName>
        <fullName evidence="2">Uncharacterized protein</fullName>
    </submittedName>
</protein>
<dbReference type="AlphaFoldDB" id="A0A6S7IDI1"/>
<feature type="non-terminal residue" evidence="2">
    <location>
        <position position="1"/>
    </location>
</feature>
<evidence type="ECO:0000256" key="1">
    <source>
        <dbReference type="SAM" id="MobiDB-lite"/>
    </source>
</evidence>
<proteinExistence type="predicted"/>
<reference evidence="2" key="1">
    <citation type="submission" date="2020-04" db="EMBL/GenBank/DDBJ databases">
        <authorList>
            <person name="Alioto T."/>
            <person name="Alioto T."/>
            <person name="Gomez Garrido J."/>
        </authorList>
    </citation>
    <scope>NUCLEOTIDE SEQUENCE</scope>
    <source>
        <strain evidence="2">A484AB</strain>
    </source>
</reference>
<name>A0A6S7IDI1_PARCT</name>
<feature type="compositionally biased region" description="Polar residues" evidence="1">
    <location>
        <begin position="46"/>
        <end position="60"/>
    </location>
</feature>
<accession>A0A6S7IDI1</accession>
<evidence type="ECO:0000313" key="2">
    <source>
        <dbReference type="EMBL" id="CAB4016904.1"/>
    </source>
</evidence>
<comment type="caution">
    <text evidence="2">The sequence shown here is derived from an EMBL/GenBank/DDBJ whole genome shotgun (WGS) entry which is preliminary data.</text>
</comment>
<feature type="region of interest" description="Disordered" evidence="1">
    <location>
        <begin position="42"/>
        <end position="80"/>
    </location>
</feature>
<sequence length="80" mass="8937">ISQLREDVEKKQVNNQIENYSNPIHELLHNHNTNEIINEANETNISEVSNSNGKNETSTNKIDDADASNSPHLNDANGQI</sequence>
<dbReference type="Proteomes" id="UP001152795">
    <property type="component" value="Unassembled WGS sequence"/>
</dbReference>
<dbReference type="EMBL" id="CACRXK020009305">
    <property type="protein sequence ID" value="CAB4016904.1"/>
    <property type="molecule type" value="Genomic_DNA"/>
</dbReference>
<organism evidence="2 3">
    <name type="scientific">Paramuricea clavata</name>
    <name type="common">Red gorgonian</name>
    <name type="synonym">Violescent sea-whip</name>
    <dbReference type="NCBI Taxonomy" id="317549"/>
    <lineage>
        <taxon>Eukaryota</taxon>
        <taxon>Metazoa</taxon>
        <taxon>Cnidaria</taxon>
        <taxon>Anthozoa</taxon>
        <taxon>Octocorallia</taxon>
        <taxon>Malacalcyonacea</taxon>
        <taxon>Plexauridae</taxon>
        <taxon>Paramuricea</taxon>
    </lineage>
</organism>
<keyword evidence="3" id="KW-1185">Reference proteome</keyword>